<name>A0A6C0J0V1_9ZZZZ</name>
<accession>A0A6C0J0V1</accession>
<organism evidence="1">
    <name type="scientific">viral metagenome</name>
    <dbReference type="NCBI Taxonomy" id="1070528"/>
    <lineage>
        <taxon>unclassified sequences</taxon>
        <taxon>metagenomes</taxon>
        <taxon>organismal metagenomes</taxon>
    </lineage>
</organism>
<dbReference type="AlphaFoldDB" id="A0A6C0J0V1"/>
<sequence length="61" mass="7346">MYDPRLKVCNPCFWRFKNEVLEFKNGECPHCFENTKCVKFRKCSHFVCLKCFNINDKCSLC</sequence>
<dbReference type="EMBL" id="MN740292">
    <property type="protein sequence ID" value="QHT98420.1"/>
    <property type="molecule type" value="Genomic_DNA"/>
</dbReference>
<proteinExistence type="predicted"/>
<evidence type="ECO:0000313" key="1">
    <source>
        <dbReference type="EMBL" id="QHT98420.1"/>
    </source>
</evidence>
<protein>
    <submittedName>
        <fullName evidence="1">Uncharacterized protein</fullName>
    </submittedName>
</protein>
<reference evidence="1" key="1">
    <citation type="journal article" date="2020" name="Nature">
        <title>Giant virus diversity and host interactions through global metagenomics.</title>
        <authorList>
            <person name="Schulz F."/>
            <person name="Roux S."/>
            <person name="Paez-Espino D."/>
            <person name="Jungbluth S."/>
            <person name="Walsh D.A."/>
            <person name="Denef V.J."/>
            <person name="McMahon K.D."/>
            <person name="Konstantinidis K.T."/>
            <person name="Eloe-Fadrosh E.A."/>
            <person name="Kyrpides N.C."/>
            <person name="Woyke T."/>
        </authorList>
    </citation>
    <scope>NUCLEOTIDE SEQUENCE</scope>
    <source>
        <strain evidence="1">GVMAG-M-3300025652-16</strain>
    </source>
</reference>